<evidence type="ECO:0000256" key="7">
    <source>
        <dbReference type="ARBA" id="ARBA00022833"/>
    </source>
</evidence>
<dbReference type="OrthoDB" id="515079at2759"/>
<comment type="caution">
    <text evidence="11">The sequence shown here is derived from an EMBL/GenBank/DDBJ whole genome shotgun (WGS) entry which is preliminary data.</text>
</comment>
<dbReference type="GO" id="GO:0008270">
    <property type="term" value="F:zinc ion binding"/>
    <property type="evidence" value="ECO:0007669"/>
    <property type="project" value="UniProtKB-KW"/>
</dbReference>
<evidence type="ECO:0000256" key="2">
    <source>
        <dbReference type="ARBA" id="ARBA00012483"/>
    </source>
</evidence>
<organism evidence="11 12">
    <name type="scientific">Ostreobium quekettii</name>
    <dbReference type="NCBI Taxonomy" id="121088"/>
    <lineage>
        <taxon>Eukaryota</taxon>
        <taxon>Viridiplantae</taxon>
        <taxon>Chlorophyta</taxon>
        <taxon>core chlorophytes</taxon>
        <taxon>Ulvophyceae</taxon>
        <taxon>TCBD clade</taxon>
        <taxon>Bryopsidales</taxon>
        <taxon>Ostreobineae</taxon>
        <taxon>Ostreobiaceae</taxon>
        <taxon>Ostreobium</taxon>
    </lineage>
</organism>
<reference evidence="11" key="1">
    <citation type="submission" date="2020-12" db="EMBL/GenBank/DDBJ databases">
        <authorList>
            <person name="Iha C."/>
        </authorList>
    </citation>
    <scope>NUCLEOTIDE SEQUENCE</scope>
</reference>
<keyword evidence="6" id="KW-0833">Ubl conjugation pathway</keyword>
<dbReference type="Proteomes" id="UP000708148">
    <property type="component" value="Unassembled WGS sequence"/>
</dbReference>
<evidence type="ECO:0000313" key="11">
    <source>
        <dbReference type="EMBL" id="CAD7699474.1"/>
    </source>
</evidence>
<evidence type="ECO:0000259" key="10">
    <source>
        <dbReference type="PROSITE" id="PS50089"/>
    </source>
</evidence>
<evidence type="ECO:0000256" key="4">
    <source>
        <dbReference type="ARBA" id="ARBA00022723"/>
    </source>
</evidence>
<evidence type="ECO:0000313" key="12">
    <source>
        <dbReference type="Proteomes" id="UP000708148"/>
    </source>
</evidence>
<dbReference type="PANTHER" id="PTHR15710:SF243">
    <property type="entry name" value="E3 UBIQUITIN-PROTEIN LIGASE PRAJA-2 ISOFORM X1"/>
    <property type="match status" value="1"/>
</dbReference>
<protein>
    <recommendedName>
        <fullName evidence="2">RING-type E3 ubiquitin transferase</fullName>
        <ecNumber evidence="2">2.3.2.27</ecNumber>
    </recommendedName>
</protein>
<dbReference type="AlphaFoldDB" id="A0A8S1IWF3"/>
<dbReference type="InterPro" id="IPR013083">
    <property type="entry name" value="Znf_RING/FYVE/PHD"/>
</dbReference>
<feature type="region of interest" description="Disordered" evidence="9">
    <location>
        <begin position="333"/>
        <end position="354"/>
    </location>
</feature>
<evidence type="ECO:0000256" key="6">
    <source>
        <dbReference type="ARBA" id="ARBA00022786"/>
    </source>
</evidence>
<dbReference type="CDD" id="cd16669">
    <property type="entry name" value="RING-H2_RNF181"/>
    <property type="match status" value="1"/>
</dbReference>
<sequence>MAAFDSAAIESQLRKKISFEAGVRSLEAFLSGPFESAPEADRREALRLVGRAHALLKSRHSAVPFWTAGRQLFSTAKDVARGMPGEEQFGEYFRGAEAFIAEMDGPSTSAAEEGPRRPQQRRPYLFEGQLTEADAAPPPDPLANIGRVIQLMVPEVAEMLTNQPRPPPPPQDPAAGPHPADPTRAPSPIPDNPADTPSGQIGPDFHEQLRRTVEMMDLGAGLQAHGIPGDAADVPLEEVLRMLAAEGDAQGPAPPPPASKAAVAGLPRAVVTEEGLAMMGTKTSCPVCFDDYAPGQEVQTLPCGHVLHPGCLAPWLETTNSCPVCRHELPTDDREYEERKERRAAEEEERRGAANAVDHTEFLYI</sequence>
<dbReference type="GO" id="GO:0061630">
    <property type="term" value="F:ubiquitin protein ligase activity"/>
    <property type="evidence" value="ECO:0007669"/>
    <property type="project" value="UniProtKB-EC"/>
</dbReference>
<keyword evidence="4" id="KW-0479">Metal-binding</keyword>
<accession>A0A8S1IWF3</accession>
<name>A0A8S1IWF3_9CHLO</name>
<dbReference type="SUPFAM" id="SSF57850">
    <property type="entry name" value="RING/U-box"/>
    <property type="match status" value="1"/>
</dbReference>
<proteinExistence type="predicted"/>
<keyword evidence="7" id="KW-0862">Zinc</keyword>
<evidence type="ECO:0000256" key="3">
    <source>
        <dbReference type="ARBA" id="ARBA00022679"/>
    </source>
</evidence>
<evidence type="ECO:0000256" key="9">
    <source>
        <dbReference type="SAM" id="MobiDB-lite"/>
    </source>
</evidence>
<dbReference type="PANTHER" id="PTHR15710">
    <property type="entry name" value="E3 UBIQUITIN-PROTEIN LIGASE PRAJA"/>
    <property type="match status" value="1"/>
</dbReference>
<dbReference type="FunFam" id="3.30.40.10:FF:000127">
    <property type="entry name" value="E3 ubiquitin-protein ligase RNF181"/>
    <property type="match status" value="1"/>
</dbReference>
<dbReference type="SMART" id="SM00184">
    <property type="entry name" value="RING"/>
    <property type="match status" value="1"/>
</dbReference>
<evidence type="ECO:0000256" key="8">
    <source>
        <dbReference type="PROSITE-ProRule" id="PRU00175"/>
    </source>
</evidence>
<comment type="catalytic activity">
    <reaction evidence="1">
        <text>S-ubiquitinyl-[E2 ubiquitin-conjugating enzyme]-L-cysteine + [acceptor protein]-L-lysine = [E2 ubiquitin-conjugating enzyme]-L-cysteine + N(6)-ubiquitinyl-[acceptor protein]-L-lysine.</text>
        <dbReference type="EC" id="2.3.2.27"/>
    </reaction>
</comment>
<keyword evidence="3" id="KW-0808">Transferase</keyword>
<feature type="region of interest" description="Disordered" evidence="9">
    <location>
        <begin position="160"/>
        <end position="204"/>
    </location>
</feature>
<keyword evidence="5 8" id="KW-0863">Zinc-finger</keyword>
<dbReference type="Pfam" id="PF13639">
    <property type="entry name" value="zf-RING_2"/>
    <property type="match status" value="1"/>
</dbReference>
<dbReference type="PROSITE" id="PS50089">
    <property type="entry name" value="ZF_RING_2"/>
    <property type="match status" value="1"/>
</dbReference>
<dbReference type="EC" id="2.3.2.27" evidence="2"/>
<dbReference type="GO" id="GO:0016567">
    <property type="term" value="P:protein ubiquitination"/>
    <property type="evidence" value="ECO:0007669"/>
    <property type="project" value="TreeGrafter"/>
</dbReference>
<evidence type="ECO:0000256" key="1">
    <source>
        <dbReference type="ARBA" id="ARBA00000900"/>
    </source>
</evidence>
<keyword evidence="12" id="KW-1185">Reference proteome</keyword>
<dbReference type="EMBL" id="CAJHUC010001025">
    <property type="protein sequence ID" value="CAD7699474.1"/>
    <property type="molecule type" value="Genomic_DNA"/>
</dbReference>
<feature type="domain" description="RING-type" evidence="10">
    <location>
        <begin position="285"/>
        <end position="326"/>
    </location>
</feature>
<evidence type="ECO:0000256" key="5">
    <source>
        <dbReference type="ARBA" id="ARBA00022771"/>
    </source>
</evidence>
<dbReference type="GO" id="GO:0005737">
    <property type="term" value="C:cytoplasm"/>
    <property type="evidence" value="ECO:0007669"/>
    <property type="project" value="TreeGrafter"/>
</dbReference>
<dbReference type="Gene3D" id="3.30.40.10">
    <property type="entry name" value="Zinc/RING finger domain, C3HC4 (zinc finger)"/>
    <property type="match status" value="1"/>
</dbReference>
<gene>
    <name evidence="11" type="ORF">OSTQU699_LOCUS4833</name>
</gene>
<dbReference type="InterPro" id="IPR001841">
    <property type="entry name" value="Znf_RING"/>
</dbReference>